<organism evidence="1 2">
    <name type="scientific">Senna tora</name>
    <dbReference type="NCBI Taxonomy" id="362788"/>
    <lineage>
        <taxon>Eukaryota</taxon>
        <taxon>Viridiplantae</taxon>
        <taxon>Streptophyta</taxon>
        <taxon>Embryophyta</taxon>
        <taxon>Tracheophyta</taxon>
        <taxon>Spermatophyta</taxon>
        <taxon>Magnoliopsida</taxon>
        <taxon>eudicotyledons</taxon>
        <taxon>Gunneridae</taxon>
        <taxon>Pentapetalae</taxon>
        <taxon>rosids</taxon>
        <taxon>fabids</taxon>
        <taxon>Fabales</taxon>
        <taxon>Fabaceae</taxon>
        <taxon>Caesalpinioideae</taxon>
        <taxon>Cassia clade</taxon>
        <taxon>Senna</taxon>
    </lineage>
</organism>
<name>A0A834TS69_9FABA</name>
<accession>A0A834TS69</accession>
<gene>
    <name evidence="1" type="ORF">G2W53_017586</name>
</gene>
<proteinExistence type="predicted"/>
<dbReference type="AlphaFoldDB" id="A0A834TS69"/>
<comment type="caution">
    <text evidence="1">The sequence shown here is derived from an EMBL/GenBank/DDBJ whole genome shotgun (WGS) entry which is preliminary data.</text>
</comment>
<protein>
    <submittedName>
        <fullName evidence="1">Uncharacterized protein</fullName>
    </submittedName>
</protein>
<evidence type="ECO:0000313" key="1">
    <source>
        <dbReference type="EMBL" id="KAF7826422.1"/>
    </source>
</evidence>
<sequence>MTEPPNRIFPTLQLPRSMDDDIQLGKPKSSTYSLIGIGVNPDTLTQAPTQLSLEEERLVLQVLHDGMARINAKLNKLASSSAMSSVNKPGAPTKARR</sequence>
<dbReference type="Proteomes" id="UP000634136">
    <property type="component" value="Unassembled WGS sequence"/>
</dbReference>
<dbReference type="EMBL" id="JAAIUW010000006">
    <property type="protein sequence ID" value="KAF7826422.1"/>
    <property type="molecule type" value="Genomic_DNA"/>
</dbReference>
<evidence type="ECO:0000313" key="2">
    <source>
        <dbReference type="Proteomes" id="UP000634136"/>
    </source>
</evidence>
<reference evidence="1" key="1">
    <citation type="submission" date="2020-09" db="EMBL/GenBank/DDBJ databases">
        <title>Genome-Enabled Discovery of Anthraquinone Biosynthesis in Senna tora.</title>
        <authorList>
            <person name="Kang S.-H."/>
            <person name="Pandey R.P."/>
            <person name="Lee C.-M."/>
            <person name="Sim J.-S."/>
            <person name="Jeong J.-T."/>
            <person name="Choi B.-S."/>
            <person name="Jung M."/>
            <person name="Ginzburg D."/>
            <person name="Zhao K."/>
            <person name="Won S.Y."/>
            <person name="Oh T.-J."/>
            <person name="Yu Y."/>
            <person name="Kim N.-H."/>
            <person name="Lee O.R."/>
            <person name="Lee T.-H."/>
            <person name="Bashyal P."/>
            <person name="Kim T.-S."/>
            <person name="Lee W.-H."/>
            <person name="Kawkins C."/>
            <person name="Kim C.-K."/>
            <person name="Kim J.S."/>
            <person name="Ahn B.O."/>
            <person name="Rhee S.Y."/>
            <person name="Sohng J.K."/>
        </authorList>
    </citation>
    <scope>NUCLEOTIDE SEQUENCE</scope>
    <source>
        <tissue evidence="1">Leaf</tissue>
    </source>
</reference>
<keyword evidence="2" id="KW-1185">Reference proteome</keyword>